<accession>A0ACC0WD94</accession>
<name>A0ACC0WD94_9STRA</name>
<reference evidence="1 2" key="1">
    <citation type="journal article" date="2022" name="bioRxiv">
        <title>The genome of the oomycete Peronosclerospora sorghi, a cosmopolitan pathogen of maize and sorghum, is inflated with dispersed pseudogenes.</title>
        <authorList>
            <person name="Fletcher K."/>
            <person name="Martin F."/>
            <person name="Isakeit T."/>
            <person name="Cavanaugh K."/>
            <person name="Magill C."/>
            <person name="Michelmore R."/>
        </authorList>
    </citation>
    <scope>NUCLEOTIDE SEQUENCE [LARGE SCALE GENOMIC DNA]</scope>
    <source>
        <strain evidence="1">P6</strain>
    </source>
</reference>
<proteinExistence type="predicted"/>
<dbReference type="Proteomes" id="UP001163321">
    <property type="component" value="Chromosome 2"/>
</dbReference>
<evidence type="ECO:0000313" key="2">
    <source>
        <dbReference type="Proteomes" id="UP001163321"/>
    </source>
</evidence>
<sequence length="102" mass="12323">MHRLVQDFERKGLQLSEKKQDEVRTRKQKISKNGIKFKQNRLEKVTEVKFSLHEPKRMSDVFIGVLEKDTDDMYKITDWEWLFGMAYFYDVTIALFRQSSRS</sequence>
<keyword evidence="2" id="KW-1185">Reference proteome</keyword>
<dbReference type="EMBL" id="CM047581">
    <property type="protein sequence ID" value="KAI9916392.1"/>
    <property type="molecule type" value="Genomic_DNA"/>
</dbReference>
<evidence type="ECO:0000313" key="1">
    <source>
        <dbReference type="EMBL" id="KAI9916392.1"/>
    </source>
</evidence>
<organism evidence="1 2">
    <name type="scientific">Peronosclerospora sorghi</name>
    <dbReference type="NCBI Taxonomy" id="230839"/>
    <lineage>
        <taxon>Eukaryota</taxon>
        <taxon>Sar</taxon>
        <taxon>Stramenopiles</taxon>
        <taxon>Oomycota</taxon>
        <taxon>Peronosporomycetes</taxon>
        <taxon>Peronosporales</taxon>
        <taxon>Peronosporaceae</taxon>
        <taxon>Peronosclerospora</taxon>
    </lineage>
</organism>
<comment type="caution">
    <text evidence="1">The sequence shown here is derived from an EMBL/GenBank/DDBJ whole genome shotgun (WGS) entry which is preliminary data.</text>
</comment>
<protein>
    <submittedName>
        <fullName evidence="1">Uncharacterized protein</fullName>
    </submittedName>
</protein>
<gene>
    <name evidence="1" type="ORF">PsorP6_018105</name>
</gene>